<protein>
    <recommendedName>
        <fullName evidence="4">F5/8 type C domain-containing protein</fullName>
    </recommendedName>
</protein>
<dbReference type="InterPro" id="IPR008979">
    <property type="entry name" value="Galactose-bd-like_sf"/>
</dbReference>
<dbReference type="HOGENOM" id="CLU_792993_0_0_1"/>
<feature type="domain" description="F5/8 type C" evidence="4">
    <location>
        <begin position="208"/>
        <end position="350"/>
    </location>
</feature>
<feature type="transmembrane region" description="Helical" evidence="2">
    <location>
        <begin position="111"/>
        <end position="130"/>
    </location>
</feature>
<evidence type="ECO:0000256" key="3">
    <source>
        <dbReference type="SAM" id="SignalP"/>
    </source>
</evidence>
<keyword evidence="3" id="KW-0732">Signal</keyword>
<reference evidence="5 6" key="1">
    <citation type="journal article" date="2007" name="Science">
        <title>Sea anemone genome reveals ancestral eumetazoan gene repertoire and genomic organization.</title>
        <authorList>
            <person name="Putnam N.H."/>
            <person name="Srivastava M."/>
            <person name="Hellsten U."/>
            <person name="Dirks B."/>
            <person name="Chapman J."/>
            <person name="Salamov A."/>
            <person name="Terry A."/>
            <person name="Shapiro H."/>
            <person name="Lindquist E."/>
            <person name="Kapitonov V.V."/>
            <person name="Jurka J."/>
            <person name="Genikhovich G."/>
            <person name="Grigoriev I.V."/>
            <person name="Lucas S.M."/>
            <person name="Steele R.E."/>
            <person name="Finnerty J.R."/>
            <person name="Technau U."/>
            <person name="Martindale M.Q."/>
            <person name="Rokhsar D.S."/>
        </authorList>
    </citation>
    <scope>NUCLEOTIDE SEQUENCE [LARGE SCALE GENOMIC DNA]</scope>
    <source>
        <strain evidence="6">CH2 X CH6</strain>
    </source>
</reference>
<dbReference type="EMBL" id="DS469532">
    <property type="protein sequence ID" value="EDO45777.1"/>
    <property type="molecule type" value="Genomic_DNA"/>
</dbReference>
<keyword evidence="2" id="KW-1133">Transmembrane helix</keyword>
<feature type="region of interest" description="Disordered" evidence="1">
    <location>
        <begin position="325"/>
        <end position="350"/>
    </location>
</feature>
<gene>
    <name evidence="5" type="ORF">NEMVEDRAFT_v1g201073</name>
</gene>
<keyword evidence="2" id="KW-0812">Transmembrane</keyword>
<evidence type="ECO:0000259" key="4">
    <source>
        <dbReference type="PROSITE" id="PS50022"/>
    </source>
</evidence>
<dbReference type="PANTHER" id="PTHR24543:SF331">
    <property type="entry name" value="F5_8 TYPE C DOMAIN-CONTAINING PROTEIN"/>
    <property type="match status" value="1"/>
</dbReference>
<dbReference type="InterPro" id="IPR000421">
    <property type="entry name" value="FA58C"/>
</dbReference>
<evidence type="ECO:0000313" key="5">
    <source>
        <dbReference type="EMBL" id="EDO45777.1"/>
    </source>
</evidence>
<dbReference type="Proteomes" id="UP000001593">
    <property type="component" value="Unassembled WGS sequence"/>
</dbReference>
<keyword evidence="2" id="KW-0472">Membrane</keyword>
<dbReference type="InParanoid" id="A7RRK6"/>
<dbReference type="AlphaFoldDB" id="A7RRK6"/>
<dbReference type="SUPFAM" id="SSF49785">
    <property type="entry name" value="Galactose-binding domain-like"/>
    <property type="match status" value="1"/>
</dbReference>
<name>A7RRK6_NEMVE</name>
<feature type="signal peptide" evidence="3">
    <location>
        <begin position="1"/>
        <end position="23"/>
    </location>
</feature>
<organism evidence="5 6">
    <name type="scientific">Nematostella vectensis</name>
    <name type="common">Starlet sea anemone</name>
    <dbReference type="NCBI Taxonomy" id="45351"/>
    <lineage>
        <taxon>Eukaryota</taxon>
        <taxon>Metazoa</taxon>
        <taxon>Cnidaria</taxon>
        <taxon>Anthozoa</taxon>
        <taxon>Hexacorallia</taxon>
        <taxon>Actiniaria</taxon>
        <taxon>Edwardsiidae</taxon>
        <taxon>Nematostella</taxon>
    </lineage>
</organism>
<dbReference type="Pfam" id="PF00754">
    <property type="entry name" value="F5_F8_type_C"/>
    <property type="match status" value="1"/>
</dbReference>
<feature type="chain" id="PRO_5002714464" description="F5/8 type C domain-containing protein" evidence="3">
    <location>
        <begin position="24"/>
        <end position="350"/>
    </location>
</feature>
<dbReference type="Gene3D" id="2.60.120.260">
    <property type="entry name" value="Galactose-binding domain-like"/>
    <property type="match status" value="1"/>
</dbReference>
<evidence type="ECO:0000256" key="1">
    <source>
        <dbReference type="SAM" id="MobiDB-lite"/>
    </source>
</evidence>
<dbReference type="PROSITE" id="PS50022">
    <property type="entry name" value="FA58C_3"/>
    <property type="match status" value="1"/>
</dbReference>
<evidence type="ECO:0000256" key="2">
    <source>
        <dbReference type="SAM" id="Phobius"/>
    </source>
</evidence>
<proteinExistence type="predicted"/>
<sequence length="350" mass="39996">MRTWIWLIFAFFALNIGRKQVLAEDCRKANFGAVQEDKVLTGAVLATYAVFSEFECRVKCYTNHECLSVNLGPQVNGLRQCELNGAINDEETVLQSKMGFMYRGFKSVSLLQFYSALFCSFIFHVGLFGLRGWLNKSSGRLFESGRLFAMQREWSLEVHPVECWLKCLDFLSCFSINTASSPDSSQVWCELLAKDKYNASDTFDPNNHTSHHFNIPECKTRQLSKTTRSSFYSRYSPPYEGRLHKKYVVTKVNGFWQHSVSKADEFLQVDLLNVIGITGVATQVVPWDATHIPQLNYWVTRYGLHYSIDGAKWTTYPQADELIRPRVTSPPLGGRTDMPQGFKSPPRRAN</sequence>
<dbReference type="PANTHER" id="PTHR24543">
    <property type="entry name" value="MULTICOPPER OXIDASE-RELATED"/>
    <property type="match status" value="1"/>
</dbReference>
<keyword evidence="6" id="KW-1185">Reference proteome</keyword>
<accession>A7RRK6</accession>
<evidence type="ECO:0000313" key="6">
    <source>
        <dbReference type="Proteomes" id="UP000001593"/>
    </source>
</evidence>